<proteinExistence type="predicted"/>
<protein>
    <submittedName>
        <fullName evidence="1">Uncharacterized protein</fullName>
    </submittedName>
</protein>
<comment type="caution">
    <text evidence="1">The sequence shown here is derived from an EMBL/GenBank/DDBJ whole genome shotgun (WGS) entry which is preliminary data.</text>
</comment>
<name>A0ABQ7DLG9_BRACR</name>
<evidence type="ECO:0000313" key="1">
    <source>
        <dbReference type="EMBL" id="KAF3577811.1"/>
    </source>
</evidence>
<accession>A0ABQ7DLG9</accession>
<dbReference type="EMBL" id="QGKV02000649">
    <property type="protein sequence ID" value="KAF3577811.1"/>
    <property type="molecule type" value="Genomic_DNA"/>
</dbReference>
<gene>
    <name evidence="1" type="ORF">DY000_02028460</name>
</gene>
<evidence type="ECO:0000313" key="2">
    <source>
        <dbReference type="Proteomes" id="UP000266723"/>
    </source>
</evidence>
<dbReference type="Proteomes" id="UP000266723">
    <property type="component" value="Unassembled WGS sequence"/>
</dbReference>
<organism evidence="1 2">
    <name type="scientific">Brassica cretica</name>
    <name type="common">Mustard</name>
    <dbReference type="NCBI Taxonomy" id="69181"/>
    <lineage>
        <taxon>Eukaryota</taxon>
        <taxon>Viridiplantae</taxon>
        <taxon>Streptophyta</taxon>
        <taxon>Embryophyta</taxon>
        <taxon>Tracheophyta</taxon>
        <taxon>Spermatophyta</taxon>
        <taxon>Magnoliopsida</taxon>
        <taxon>eudicotyledons</taxon>
        <taxon>Gunneridae</taxon>
        <taxon>Pentapetalae</taxon>
        <taxon>rosids</taxon>
        <taxon>malvids</taxon>
        <taxon>Brassicales</taxon>
        <taxon>Brassicaceae</taxon>
        <taxon>Brassiceae</taxon>
        <taxon>Brassica</taxon>
    </lineage>
</organism>
<reference evidence="1 2" key="1">
    <citation type="journal article" date="2020" name="BMC Genomics">
        <title>Intraspecific diversification of the crop wild relative Brassica cretica Lam. using demographic model selection.</title>
        <authorList>
            <person name="Kioukis A."/>
            <person name="Michalopoulou V.A."/>
            <person name="Briers L."/>
            <person name="Pirintsos S."/>
            <person name="Studholme D.J."/>
            <person name="Pavlidis P."/>
            <person name="Sarris P.F."/>
        </authorList>
    </citation>
    <scope>NUCLEOTIDE SEQUENCE [LARGE SCALE GENOMIC DNA]</scope>
    <source>
        <strain evidence="2">cv. PFS-1207/04</strain>
    </source>
</reference>
<keyword evidence="2" id="KW-1185">Reference proteome</keyword>
<sequence>MFPQRMLRRVLLACKFIRRKTDSLIQKKKNEKDDGPIGIALLGHCGIGRRRPVILPPSRAGGVRCSVKPASRSLPHSKKYVTKAYAEAACFNSQLGMGKP</sequence>